<gene>
    <name evidence="1" type="ORF">QYB97_04075</name>
</gene>
<dbReference type="PANTHER" id="PTHR46656:SF3">
    <property type="entry name" value="PUTATIVE-RELATED"/>
    <property type="match status" value="1"/>
</dbReference>
<reference evidence="1" key="1">
    <citation type="submission" date="2023-07" db="EMBL/GenBank/DDBJ databases">
        <title>Fictibacillus sp. isolated from freshwater pond.</title>
        <authorList>
            <person name="Kirdat K."/>
            <person name="Bhat A."/>
            <person name="Mourya A."/>
            <person name="Yadav A."/>
        </authorList>
    </citation>
    <scope>NUCLEOTIDE SEQUENCE</scope>
    <source>
        <strain evidence="1">NE201</strain>
    </source>
</reference>
<dbReference type="Proteomes" id="UP001172721">
    <property type="component" value="Unassembled WGS sequence"/>
</dbReference>
<sequence>MNVTIVGPTFDASGYAQTLRTIALGLHKQGKTVRVIPRDWSKLDSGISGEERLNLIKICGDGILPDGPIIQINIAQEFYPIPGRVNIGMSMLECDRIPKQWVEKCNKMSQVWVPSTFNKETFKESGVIEEKIKVIPIGIDTTRFSPEALPIKLPDLEDHFVFISNFEWVPRKGFDILINAFLDEFNSNEKVALLIKTYSGSNFDEEGKEIRSNLRTIIEKKKKNQYPLIKLITHGFSPDQLPSFYTAGNCYVIPTRGEGWNLPALESMACQIPVITTNWSAHLDFINESNGFLINIEGLENIPEFQTRNDMVYKGMKWSIPSYADTRKLLRFTFDNPLIVKKKGELAREDVVQWWDVTNMMENIKPILEKLGEKNE</sequence>
<dbReference type="SUPFAM" id="SSF53756">
    <property type="entry name" value="UDP-Glycosyltransferase/glycogen phosphorylase"/>
    <property type="match status" value="1"/>
</dbReference>
<dbReference type="EC" id="2.4.-.-" evidence="1"/>
<dbReference type="GO" id="GO:0016757">
    <property type="term" value="F:glycosyltransferase activity"/>
    <property type="evidence" value="ECO:0007669"/>
    <property type="project" value="UniProtKB-KW"/>
</dbReference>
<dbReference type="PANTHER" id="PTHR46656">
    <property type="entry name" value="PUTATIVE-RELATED"/>
    <property type="match status" value="1"/>
</dbReference>
<keyword evidence="2" id="KW-1185">Reference proteome</keyword>
<comment type="caution">
    <text evidence="1">The sequence shown here is derived from an EMBL/GenBank/DDBJ whole genome shotgun (WGS) entry which is preliminary data.</text>
</comment>
<dbReference type="Gene3D" id="3.40.50.2000">
    <property type="entry name" value="Glycogen Phosphorylase B"/>
    <property type="match status" value="2"/>
</dbReference>
<evidence type="ECO:0000313" key="2">
    <source>
        <dbReference type="Proteomes" id="UP001172721"/>
    </source>
</evidence>
<keyword evidence="1" id="KW-0808">Transferase</keyword>
<dbReference type="RefSeq" id="WP_301164652.1">
    <property type="nucleotide sequence ID" value="NZ_JAUHTR010000001.1"/>
</dbReference>
<name>A0ABT8HS92_9BACL</name>
<accession>A0ABT8HS92</accession>
<organism evidence="1 2">
    <name type="scientific">Fictibacillus fluitans</name>
    <dbReference type="NCBI Taxonomy" id="3058422"/>
    <lineage>
        <taxon>Bacteria</taxon>
        <taxon>Bacillati</taxon>
        <taxon>Bacillota</taxon>
        <taxon>Bacilli</taxon>
        <taxon>Bacillales</taxon>
        <taxon>Fictibacillaceae</taxon>
        <taxon>Fictibacillus</taxon>
    </lineage>
</organism>
<dbReference type="EMBL" id="JAUHTR010000001">
    <property type="protein sequence ID" value="MDN4523634.1"/>
    <property type="molecule type" value="Genomic_DNA"/>
</dbReference>
<protein>
    <submittedName>
        <fullName evidence="1">Glycosyltransferase</fullName>
        <ecNumber evidence="1">2.4.-.-</ecNumber>
    </submittedName>
</protein>
<dbReference type="Pfam" id="PF13692">
    <property type="entry name" value="Glyco_trans_1_4"/>
    <property type="match status" value="1"/>
</dbReference>
<proteinExistence type="predicted"/>
<keyword evidence="1" id="KW-0328">Glycosyltransferase</keyword>
<evidence type="ECO:0000313" key="1">
    <source>
        <dbReference type="EMBL" id="MDN4523634.1"/>
    </source>
</evidence>